<sequence length="313" mass="33279">MPRVVVIGAAGTAQRRLLSETVASLVGQGFSVEGRPEEGDWRELFSSLRTGGLFSEKRLLVVEEAARLGPFPSELLPFVEGEEASSALVLVCEGDLRRTPGKALVERAWLVRGESVPPWGSRRVAWVREAAREAGVDLDGAAASLLAEWIDDVEEIRAQLPKLALAAEGGRVGTPIVEALCIDEGGKSLLLLLDGICRGRVADVLGGLTVLSREPSSLPVVTALHNRLRLALYQALLPPREAKAILGALKAKDYASRLAAEAARLYGAEALKGAVAGLIALNAAEKMGRGRGWNGLCLLLLELLASPRRGPRP</sequence>
<dbReference type="GO" id="GO:0009360">
    <property type="term" value="C:DNA polymerase III complex"/>
    <property type="evidence" value="ECO:0007669"/>
    <property type="project" value="TreeGrafter"/>
</dbReference>
<protein>
    <recommendedName>
        <fullName evidence="7">DNA polymerase III delta subunit</fullName>
    </recommendedName>
</protein>
<keyword evidence="4" id="KW-0239">DNA-directed DNA polymerase</keyword>
<organism evidence="5 6">
    <name type="scientific">Aminithiophilus ramosus</name>
    <dbReference type="NCBI Taxonomy" id="3029084"/>
    <lineage>
        <taxon>Bacteria</taxon>
        <taxon>Thermotogati</taxon>
        <taxon>Synergistota</taxon>
        <taxon>Synergistia</taxon>
        <taxon>Synergistales</taxon>
        <taxon>Aminithiophilaceae</taxon>
        <taxon>Aminithiophilus</taxon>
    </lineage>
</organism>
<dbReference type="GO" id="GO:0006261">
    <property type="term" value="P:DNA-templated DNA replication"/>
    <property type="evidence" value="ECO:0007669"/>
    <property type="project" value="TreeGrafter"/>
</dbReference>
<dbReference type="InterPro" id="IPR027417">
    <property type="entry name" value="P-loop_NTPase"/>
</dbReference>
<dbReference type="Proteomes" id="UP000671879">
    <property type="component" value="Chromosome"/>
</dbReference>
<dbReference type="AlphaFoldDB" id="A0A9Q7AG03"/>
<proteinExistence type="predicted"/>
<gene>
    <name evidence="5" type="ORF">KAR29_08605</name>
</gene>
<evidence type="ECO:0008006" key="7">
    <source>
        <dbReference type="Google" id="ProtNLM"/>
    </source>
</evidence>
<keyword evidence="3" id="KW-0235">DNA replication</keyword>
<dbReference type="InterPro" id="IPR005790">
    <property type="entry name" value="DNA_polIII_delta"/>
</dbReference>
<evidence type="ECO:0000313" key="6">
    <source>
        <dbReference type="Proteomes" id="UP000671879"/>
    </source>
</evidence>
<dbReference type="KEGG" id="aram:KAR29_08605"/>
<evidence type="ECO:0000313" key="5">
    <source>
        <dbReference type="EMBL" id="QTX31430.1"/>
    </source>
</evidence>
<dbReference type="GO" id="GO:0003677">
    <property type="term" value="F:DNA binding"/>
    <property type="evidence" value="ECO:0007669"/>
    <property type="project" value="InterPro"/>
</dbReference>
<reference evidence="6" key="1">
    <citation type="submission" date="2021-04" db="EMBL/GenBank/DDBJ databases">
        <title>A novel Synergistetes isolate from a pyrite-forming mixed culture.</title>
        <authorList>
            <person name="Bunk B."/>
            <person name="Sproer C."/>
            <person name="Spring S."/>
            <person name="Pester M."/>
        </authorList>
    </citation>
    <scope>NUCLEOTIDE SEQUENCE [LARGE SCALE GENOMIC DNA]</scope>
    <source>
        <strain evidence="6">J.5.4.2-T.3.5.2</strain>
    </source>
</reference>
<evidence type="ECO:0000256" key="3">
    <source>
        <dbReference type="ARBA" id="ARBA00022705"/>
    </source>
</evidence>
<dbReference type="GO" id="GO:0003887">
    <property type="term" value="F:DNA-directed DNA polymerase activity"/>
    <property type="evidence" value="ECO:0007669"/>
    <property type="project" value="UniProtKB-KW"/>
</dbReference>
<dbReference type="PANTHER" id="PTHR34388:SF1">
    <property type="entry name" value="DNA POLYMERASE III SUBUNIT DELTA"/>
    <property type="match status" value="1"/>
</dbReference>
<evidence type="ECO:0000256" key="4">
    <source>
        <dbReference type="ARBA" id="ARBA00022932"/>
    </source>
</evidence>
<name>A0A9Q7AG03_9BACT</name>
<dbReference type="Gene3D" id="1.10.8.60">
    <property type="match status" value="1"/>
</dbReference>
<evidence type="ECO:0000256" key="2">
    <source>
        <dbReference type="ARBA" id="ARBA00022695"/>
    </source>
</evidence>
<dbReference type="NCBIfam" id="TIGR01128">
    <property type="entry name" value="holA"/>
    <property type="match status" value="1"/>
</dbReference>
<dbReference type="EMBL" id="CP072943">
    <property type="protein sequence ID" value="QTX31430.1"/>
    <property type="molecule type" value="Genomic_DNA"/>
</dbReference>
<keyword evidence="2" id="KW-0548">Nucleotidyltransferase</keyword>
<dbReference type="SUPFAM" id="SSF52540">
    <property type="entry name" value="P-loop containing nucleoside triphosphate hydrolases"/>
    <property type="match status" value="1"/>
</dbReference>
<dbReference type="PANTHER" id="PTHR34388">
    <property type="entry name" value="DNA POLYMERASE III SUBUNIT DELTA"/>
    <property type="match status" value="1"/>
</dbReference>
<dbReference type="RefSeq" id="WP_274372592.1">
    <property type="nucleotide sequence ID" value="NZ_CP072943.1"/>
</dbReference>
<keyword evidence="1" id="KW-0808">Transferase</keyword>
<evidence type="ECO:0000256" key="1">
    <source>
        <dbReference type="ARBA" id="ARBA00022679"/>
    </source>
</evidence>
<keyword evidence="6" id="KW-1185">Reference proteome</keyword>
<accession>A0A9Q7AG03</accession>